<protein>
    <recommendedName>
        <fullName evidence="3">EF-hand domain-containing protein</fullName>
    </recommendedName>
</protein>
<gene>
    <name evidence="4" type="ORF">PCOR1329_LOCUS78372</name>
</gene>
<feature type="compositionally biased region" description="Low complexity" evidence="2">
    <location>
        <begin position="435"/>
        <end position="464"/>
    </location>
</feature>
<reference evidence="4" key="1">
    <citation type="submission" date="2023-10" db="EMBL/GenBank/DDBJ databases">
        <authorList>
            <person name="Chen Y."/>
            <person name="Shah S."/>
            <person name="Dougan E. K."/>
            <person name="Thang M."/>
            <person name="Chan C."/>
        </authorList>
    </citation>
    <scope>NUCLEOTIDE SEQUENCE [LARGE SCALE GENOMIC DNA]</scope>
</reference>
<evidence type="ECO:0000256" key="1">
    <source>
        <dbReference type="ARBA" id="ARBA00022837"/>
    </source>
</evidence>
<keyword evidence="1" id="KW-0106">Calcium</keyword>
<dbReference type="Proteomes" id="UP001189429">
    <property type="component" value="Unassembled WGS sequence"/>
</dbReference>
<dbReference type="SMART" id="SM00054">
    <property type="entry name" value="EFh"/>
    <property type="match status" value="2"/>
</dbReference>
<dbReference type="InterPro" id="IPR002048">
    <property type="entry name" value="EF_hand_dom"/>
</dbReference>
<accession>A0ABN9XSQ2</accession>
<dbReference type="SUPFAM" id="SSF47473">
    <property type="entry name" value="EF-hand"/>
    <property type="match status" value="1"/>
</dbReference>
<dbReference type="InterPro" id="IPR018247">
    <property type="entry name" value="EF_Hand_1_Ca_BS"/>
</dbReference>
<feature type="region of interest" description="Disordered" evidence="2">
    <location>
        <begin position="90"/>
        <end position="168"/>
    </location>
</feature>
<feature type="compositionally biased region" description="Gly residues" evidence="2">
    <location>
        <begin position="124"/>
        <end position="140"/>
    </location>
</feature>
<evidence type="ECO:0000259" key="3">
    <source>
        <dbReference type="PROSITE" id="PS50222"/>
    </source>
</evidence>
<feature type="compositionally biased region" description="Low complexity" evidence="2">
    <location>
        <begin position="108"/>
        <end position="123"/>
    </location>
</feature>
<feature type="region of interest" description="Disordered" evidence="2">
    <location>
        <begin position="1716"/>
        <end position="1737"/>
    </location>
</feature>
<proteinExistence type="predicted"/>
<name>A0ABN9XSQ2_9DINO</name>
<dbReference type="EMBL" id="CAUYUJ010020926">
    <property type="protein sequence ID" value="CAK0901430.1"/>
    <property type="molecule type" value="Genomic_DNA"/>
</dbReference>
<dbReference type="CDD" id="cd00051">
    <property type="entry name" value="EFh"/>
    <property type="match status" value="1"/>
</dbReference>
<dbReference type="InterPro" id="IPR011992">
    <property type="entry name" value="EF-hand-dom_pair"/>
</dbReference>
<dbReference type="Pfam" id="PF13499">
    <property type="entry name" value="EF-hand_7"/>
    <property type="match status" value="1"/>
</dbReference>
<sequence>MAVWTAVLGLLSVAGWGLGKLCGVLAHRGGYATAAEVGCGLGLLWKFLGTLLYPVLKSYLSRSPSLGFIHLVTVRRTELERSALDKIERRPPLQLAAPRGPGPHHLAAARGRPAGRAPAPRRGPAGGAGVGSPGGVGGRSAGHPRRRAEQLPGLGAGGHRRRGEDRLAGKGPLPSVVACIVESFIRRVRVSVDDVEIVIRGQKVPEIRVAASVDLRTTHCRVIERRGAAARARLRLSASVGGGALLPGLEVELQRLELPRVLQTLLAPKPLPAKKVSAELLVKRIELEVRPHVVSALMQVSHIFSQFSEWREAMAEEVRGTALPLKPGEKEEYEKALSGRQDVSGWEQRMSAQEILCSHCEAKRWPVPEDMGLQEWIDKLTDEQRPVRAMEISAEVQSLVLELLGDSDLPGRGVLASAVSLCARVGVLDPQVPQDAAGSDSRSPSAAGSPSAASSDGRSPSAASGQLGAFDSGLLRDIGPKKLEARASLGSLEVTCDPPGSLAVPVLEPCLVSAECALHASSSRDTLLLRTECRRALATGEGRDAAVTFNLSGHALWRVQQVLQAMGAAAAAQSMPSEAVDLESERLAAQARASAKRRAAHMADVKRIFDQLDRDRSGSLESDEVDELVASLYGSLMTLEEVKVAGGHLMQMVDTSGDGAVEAQELQDFFLQQNSSESVGTYGPICPNLGDFVVPVPESINLTDTFRRCVCPSFAEDAHGEHAEVLQLRWVRALQNYKVAEATWSETIAPRMEPRFSAWKLHERIPAIDFWNDPTFSLKKLDVSAEHEQRDTTLLCNVDMPGLSLRLADSQHASAMARIRIDVHHLTLSGGVQTSANMDTLKFQGLSGNFSMRAGYWNQQHRLVEPFVEPWSLKFEADGNCARVLADHHMVINVTPPLLQALCVAASSLEAAEVPSTAGAVPAEEDVRPVVAYVLNRTFLDVNVSAHGPHGAGKTVRIERACFDQRVAVEIERERGTSIHRLESGGEQKLWTLTLEGADPLNPWQLDGEITFSVTGRTTFRDVSRKRLIVVDVSVDVRSRAPIVTLSGICRLQNTTGRTLVMSDPEKAFAIKVNPGESREAGVGGGFEVTLFNFESSEVSIPIVTAVMPADEEEIQEDTKQWCGEASGLQRVDCSVVGGGYKFLLLQQRKLVGDSPANDRTLLCVPMLRVLNGLPCEIKILRGAARRAPEGEQRPWLRHFAARRGTPDVPERSQSAEVLTVASGETRGCGDIDPSQPIFLHVDALSFSYTAVIPKDAIHSPHAVRQASRARKQSRAALTSDEAGAPRLEIELGWEGFGAMVTVYARHWVLNKTGWAMEVHSGPEVPKVGRLPEQINLDLGQESMAPAPLAGAPWSAALGAAPPAVACTGPDAGPDVAFLRAPDHKFRLRLRGRPRVSRWAWDSHAEGAELRHWIPGATAPALAPPASNGEGLPPAWESGWSQPLETEIAGTAGEASLPACEAAGGAAFPGGSLGVSSRGAVAAGLRALDRALLWPKWRLQLVDLSLPDVWMERRVRSLVVSLVHEGDQAESDVRVVRGRMADGWALQGGAWLCGTPLGGGGPPAGLAEGRTGLLRGPFRIQVEALVEGNLEMTVPFRVVIGQGELPLGDFSDAMLRPLRQEAQQLRFCVRALPSPIMGPGFSQREGELIGEVTACLAPCVDRKVMPPRFLPDADAARGLPKLGPAAAAGPDRGARAAAGPDPAEPLVRMASMASAAGAAAPPAVVRVASGRPRGAPQ</sequence>
<comment type="caution">
    <text evidence="4">The sequence shown here is derived from an EMBL/GenBank/DDBJ whole genome shotgun (WGS) entry which is preliminary data.</text>
</comment>
<feature type="region of interest" description="Disordered" evidence="2">
    <location>
        <begin position="433"/>
        <end position="464"/>
    </location>
</feature>
<evidence type="ECO:0000256" key="2">
    <source>
        <dbReference type="SAM" id="MobiDB-lite"/>
    </source>
</evidence>
<organism evidence="4 5">
    <name type="scientific">Prorocentrum cordatum</name>
    <dbReference type="NCBI Taxonomy" id="2364126"/>
    <lineage>
        <taxon>Eukaryota</taxon>
        <taxon>Sar</taxon>
        <taxon>Alveolata</taxon>
        <taxon>Dinophyceae</taxon>
        <taxon>Prorocentrales</taxon>
        <taxon>Prorocentraceae</taxon>
        <taxon>Prorocentrum</taxon>
    </lineage>
</organism>
<dbReference type="PROSITE" id="PS00018">
    <property type="entry name" value="EF_HAND_1"/>
    <property type="match status" value="2"/>
</dbReference>
<evidence type="ECO:0000313" key="5">
    <source>
        <dbReference type="Proteomes" id="UP001189429"/>
    </source>
</evidence>
<feature type="compositionally biased region" description="Low complexity" evidence="2">
    <location>
        <begin position="1681"/>
        <end position="1701"/>
    </location>
</feature>
<keyword evidence="5" id="KW-1185">Reference proteome</keyword>
<dbReference type="Gene3D" id="1.10.238.10">
    <property type="entry name" value="EF-hand"/>
    <property type="match status" value="1"/>
</dbReference>
<feature type="region of interest" description="Disordered" evidence="2">
    <location>
        <begin position="1681"/>
        <end position="1702"/>
    </location>
</feature>
<evidence type="ECO:0000313" key="4">
    <source>
        <dbReference type="EMBL" id="CAK0901430.1"/>
    </source>
</evidence>
<feature type="domain" description="EF-hand" evidence="3">
    <location>
        <begin position="600"/>
        <end position="635"/>
    </location>
</feature>
<dbReference type="PROSITE" id="PS50222">
    <property type="entry name" value="EF_HAND_2"/>
    <property type="match status" value="1"/>
</dbReference>